<organism evidence="1 2">
    <name type="scientific">Mycetomoellerius zeteki</name>
    <dbReference type="NCBI Taxonomy" id="64791"/>
    <lineage>
        <taxon>Eukaryota</taxon>
        <taxon>Metazoa</taxon>
        <taxon>Ecdysozoa</taxon>
        <taxon>Arthropoda</taxon>
        <taxon>Hexapoda</taxon>
        <taxon>Insecta</taxon>
        <taxon>Pterygota</taxon>
        <taxon>Neoptera</taxon>
        <taxon>Endopterygota</taxon>
        <taxon>Hymenoptera</taxon>
        <taxon>Apocrita</taxon>
        <taxon>Aculeata</taxon>
        <taxon>Formicoidea</taxon>
        <taxon>Formicidae</taxon>
        <taxon>Myrmicinae</taxon>
        <taxon>Mycetomoellerius</taxon>
    </lineage>
</organism>
<dbReference type="AlphaFoldDB" id="A0A151XDW3"/>
<reference evidence="1 2" key="1">
    <citation type="submission" date="2015-09" db="EMBL/GenBank/DDBJ databases">
        <title>Trachymyrmex zeteki WGS genome.</title>
        <authorList>
            <person name="Nygaard S."/>
            <person name="Hu H."/>
            <person name="Boomsma J."/>
            <person name="Zhang G."/>
        </authorList>
    </citation>
    <scope>NUCLEOTIDE SEQUENCE [LARGE SCALE GENOMIC DNA]</scope>
    <source>
        <strain evidence="1">Tzet28-1</strain>
        <tissue evidence="1">Whole body</tissue>
    </source>
</reference>
<protein>
    <submittedName>
        <fullName evidence="1">Uncharacterized protein</fullName>
    </submittedName>
</protein>
<evidence type="ECO:0000313" key="2">
    <source>
        <dbReference type="Proteomes" id="UP000075809"/>
    </source>
</evidence>
<sequence>MPSNLVHLHYGTDHRECSSCSQYPLCNPCTRASYTDARGESQVGKQVREEDRWIPRCAHLAALHMRAVVSDSPTEVPFLLNNADDLPGIMIVSQATNLYVQPSQKPRSYKVFPSTCLPV</sequence>
<dbReference type="EMBL" id="KQ982268">
    <property type="protein sequence ID" value="KYQ58510.1"/>
    <property type="molecule type" value="Genomic_DNA"/>
</dbReference>
<keyword evidence="2" id="KW-1185">Reference proteome</keyword>
<name>A0A151XDW3_9HYME</name>
<proteinExistence type="predicted"/>
<evidence type="ECO:0000313" key="1">
    <source>
        <dbReference type="EMBL" id="KYQ58510.1"/>
    </source>
</evidence>
<gene>
    <name evidence="1" type="ORF">ALC60_02548</name>
</gene>
<accession>A0A151XDW3</accession>
<dbReference type="Proteomes" id="UP000075809">
    <property type="component" value="Unassembled WGS sequence"/>
</dbReference>